<reference evidence="1 2" key="1">
    <citation type="submission" date="2020-08" db="EMBL/GenBank/DDBJ databases">
        <title>Genomic Encyclopedia of Type Strains, Phase IV (KMG-IV): sequencing the most valuable type-strain genomes for metagenomic binning, comparative biology and taxonomic classification.</title>
        <authorList>
            <person name="Goeker M."/>
        </authorList>
    </citation>
    <scope>NUCLEOTIDE SEQUENCE [LARGE SCALE GENOMIC DNA]</scope>
    <source>
        <strain evidence="1 2">DSM 27165</strain>
    </source>
</reference>
<proteinExistence type="predicted"/>
<evidence type="ECO:0000313" key="1">
    <source>
        <dbReference type="EMBL" id="MBB5019978.1"/>
    </source>
</evidence>
<evidence type="ECO:0000313" key="2">
    <source>
        <dbReference type="Proteomes" id="UP000575898"/>
    </source>
</evidence>
<comment type="caution">
    <text evidence="1">The sequence shown here is derived from an EMBL/GenBank/DDBJ whole genome shotgun (WGS) entry which is preliminary data.</text>
</comment>
<sequence length="66" mass="7213">MAENLGHSDKTRWAVPISISHHVPDVLCGTFRRHGGIIPICDQQSPAKLPTQGIEARLTKHCNTAT</sequence>
<name>A0A840MMV9_9PROT</name>
<accession>A0A840MMV9</accession>
<dbReference type="AlphaFoldDB" id="A0A840MMV9"/>
<dbReference type="Proteomes" id="UP000575898">
    <property type="component" value="Unassembled WGS sequence"/>
</dbReference>
<dbReference type="EMBL" id="JACHHY010000022">
    <property type="protein sequence ID" value="MBB5019978.1"/>
    <property type="molecule type" value="Genomic_DNA"/>
</dbReference>
<keyword evidence="2" id="KW-1185">Reference proteome</keyword>
<protein>
    <submittedName>
        <fullName evidence="1">Chemotaxis signal transduction protein</fullName>
    </submittedName>
</protein>
<gene>
    <name evidence="1" type="ORF">HNQ59_003286</name>
</gene>
<organism evidence="1 2">
    <name type="scientific">Chitinivorax tropicus</name>
    <dbReference type="NCBI Taxonomy" id="714531"/>
    <lineage>
        <taxon>Bacteria</taxon>
        <taxon>Pseudomonadati</taxon>
        <taxon>Pseudomonadota</taxon>
        <taxon>Betaproteobacteria</taxon>
        <taxon>Chitinivorax</taxon>
    </lineage>
</organism>